<evidence type="ECO:0000259" key="1">
    <source>
        <dbReference type="PROSITE" id="PS50011"/>
    </source>
</evidence>
<dbReference type="SUPFAM" id="SSF56112">
    <property type="entry name" value="Protein kinase-like (PK-like)"/>
    <property type="match status" value="1"/>
</dbReference>
<feature type="domain" description="Protein kinase" evidence="1">
    <location>
        <begin position="1"/>
        <end position="212"/>
    </location>
</feature>
<dbReference type="RefSeq" id="YP_009449395.1">
    <property type="nucleotide sequence ID" value="NC_036594.1"/>
</dbReference>
<dbReference type="InterPro" id="IPR000719">
    <property type="entry name" value="Prot_kinase_dom"/>
</dbReference>
<evidence type="ECO:0000313" key="3">
    <source>
        <dbReference type="Proteomes" id="UP000236316"/>
    </source>
</evidence>
<protein>
    <submittedName>
        <fullName evidence="2">Lipopolysaccharide kinase</fullName>
    </submittedName>
</protein>
<proteinExistence type="predicted"/>
<gene>
    <name evidence="2" type="ORF">ORPV_1189</name>
</gene>
<dbReference type="KEGG" id="vg:35381862"/>
<evidence type="ECO:0000313" key="2">
    <source>
        <dbReference type="EMBL" id="SNW63093.1"/>
    </source>
</evidence>
<dbReference type="Gene3D" id="1.10.510.10">
    <property type="entry name" value="Transferase(Phosphotransferase) domain 1"/>
    <property type="match status" value="1"/>
</dbReference>
<dbReference type="GeneID" id="35381862"/>
<organism evidence="2">
    <name type="scientific">Orpheovirus IHUMI-LCC2</name>
    <dbReference type="NCBI Taxonomy" id="2023057"/>
    <lineage>
        <taxon>Viruses</taxon>
        <taxon>Varidnaviria</taxon>
        <taxon>Bamfordvirae</taxon>
        <taxon>Nucleocytoviricota</taxon>
        <taxon>Megaviricetes</taxon>
        <taxon>Pimascovirales</taxon>
        <taxon>Ocovirineae</taxon>
        <taxon>Orpheoviridae</taxon>
        <taxon>Alphaorpheovirus</taxon>
        <taxon>Alphaorpheovirus massiliense</taxon>
    </lineage>
</organism>
<dbReference type="InterPro" id="IPR011009">
    <property type="entry name" value="Kinase-like_dom_sf"/>
</dbReference>
<dbReference type="Proteomes" id="UP000236316">
    <property type="component" value="Segment"/>
</dbReference>
<keyword evidence="2" id="KW-0418">Kinase</keyword>
<keyword evidence="2" id="KW-0808">Transferase</keyword>
<keyword evidence="3" id="KW-1185">Reference proteome</keyword>
<reference evidence="2" key="1">
    <citation type="submission" date="2017-08" db="EMBL/GenBank/DDBJ databases">
        <authorList>
            <consortium name="Urmite Genomes"/>
        </authorList>
    </citation>
    <scope>NUCLEOTIDE SEQUENCE [LARGE SCALE GENOMIC DNA]</scope>
    <source>
        <strain evidence="2">IHUMI-LCC2</strain>
    </source>
</reference>
<dbReference type="EMBL" id="LT906555">
    <property type="protein sequence ID" value="SNW63093.1"/>
    <property type="molecule type" value="Genomic_DNA"/>
</dbReference>
<dbReference type="GO" id="GO:0004672">
    <property type="term" value="F:protein kinase activity"/>
    <property type="evidence" value="ECO:0007669"/>
    <property type="project" value="InterPro"/>
</dbReference>
<dbReference type="Pfam" id="PF06293">
    <property type="entry name" value="Kdo"/>
    <property type="match status" value="1"/>
</dbReference>
<sequence length="212" mass="25053">MEIISAFGEYYGSCKYENSIYFYKSIFDRFCHSYEMSYESLVKELNIGISVKELCKDFELLYIPTPYKIIENNKHDLGGEYSLLTEYIKNMIPLHKIVSYDERNIDIKLCKDNFMIIESIANCIEYLHNKNIVHGDLNFSNIQIFIPSHDINNNIIGKEYKIVIIDWESGKISTDNNNDDWMLLYYMFDIVDTSTYNKNTFLKHIKEKCGIE</sequence>
<dbReference type="PROSITE" id="PS50011">
    <property type="entry name" value="PROTEIN_KINASE_DOM"/>
    <property type="match status" value="1"/>
</dbReference>
<name>A0A2I2L6C6_9VIRU</name>
<accession>A0A2I2L6C6</accession>
<dbReference type="GO" id="GO:0005524">
    <property type="term" value="F:ATP binding"/>
    <property type="evidence" value="ECO:0007669"/>
    <property type="project" value="InterPro"/>
</dbReference>